<reference evidence="1 2" key="1">
    <citation type="submission" date="2019-12" db="EMBL/GenBank/DDBJ databases">
        <title>Litoreibacter badius sp. nov., a novel bacteriochlorophyll a-containing bacterium in the genus Litoreibacter.</title>
        <authorList>
            <person name="Kanamuro M."/>
            <person name="Takabe Y."/>
            <person name="Mori K."/>
            <person name="Takaichi S."/>
            <person name="Hanada S."/>
        </authorList>
    </citation>
    <scope>NUCLEOTIDE SEQUENCE [LARGE SCALE GENOMIC DNA]</scope>
    <source>
        <strain evidence="1 2">K6</strain>
    </source>
</reference>
<dbReference type="Proteomes" id="UP000436822">
    <property type="component" value="Unassembled WGS sequence"/>
</dbReference>
<name>A0A6N6JAC8_9RHOB</name>
<protein>
    <recommendedName>
        <fullName evidence="3">Glycolipid-binding protein</fullName>
    </recommendedName>
</protein>
<evidence type="ECO:0008006" key="3">
    <source>
        <dbReference type="Google" id="ProtNLM"/>
    </source>
</evidence>
<gene>
    <name evidence="1" type="ORF">KIN_02550</name>
</gene>
<dbReference type="InterPro" id="IPR009467">
    <property type="entry name" value="Glycolipid-bd_prot_put"/>
</dbReference>
<evidence type="ECO:0000313" key="1">
    <source>
        <dbReference type="EMBL" id="GFE63181.1"/>
    </source>
</evidence>
<dbReference type="EMBL" id="BLJE01000001">
    <property type="protein sequence ID" value="GFE63181.1"/>
    <property type="molecule type" value="Genomic_DNA"/>
</dbReference>
<evidence type="ECO:0000313" key="2">
    <source>
        <dbReference type="Proteomes" id="UP000436822"/>
    </source>
</evidence>
<dbReference type="AlphaFoldDB" id="A0A6N6JAC8"/>
<accession>A0A6N6JAC8</accession>
<dbReference type="SUPFAM" id="SSF159275">
    <property type="entry name" value="PA1994-like"/>
    <property type="match status" value="1"/>
</dbReference>
<organism evidence="1 2">
    <name type="scientific">Litoreibacter roseus</name>
    <dbReference type="NCBI Taxonomy" id="2601869"/>
    <lineage>
        <taxon>Bacteria</taxon>
        <taxon>Pseudomonadati</taxon>
        <taxon>Pseudomonadota</taxon>
        <taxon>Alphaproteobacteria</taxon>
        <taxon>Rhodobacterales</taxon>
        <taxon>Roseobacteraceae</taxon>
        <taxon>Litoreibacter</taxon>
    </lineage>
</organism>
<proteinExistence type="predicted"/>
<keyword evidence="2" id="KW-1185">Reference proteome</keyword>
<comment type="caution">
    <text evidence="1">The sequence shown here is derived from an EMBL/GenBank/DDBJ whole genome shotgun (WGS) entry which is preliminary data.</text>
</comment>
<sequence>MMNELPRYVLWRRIDVDGMDACSVSQSDEGYVTSGVAVYLAENGPARVSYEVTCDSEWRSRSVRVSGWIGRSRISLTLSRSSGTGWSVNGERLHGVDDLQDIDLGFTPATNTNALKRLRLANGTATETTALWLDVKDWRFKPLRQVYRRVSDTVYEYSSPSHDYHTELTVDGFGIVRSYPELWEAISHPAPRLDGASEVRFT</sequence>
<dbReference type="Pfam" id="PF06475">
    <property type="entry name" value="Glycolipid_bind"/>
    <property type="match status" value="1"/>
</dbReference>